<evidence type="ECO:0000256" key="1">
    <source>
        <dbReference type="ARBA" id="ARBA00022729"/>
    </source>
</evidence>
<dbReference type="Proteomes" id="UP001139461">
    <property type="component" value="Unassembled WGS sequence"/>
</dbReference>
<feature type="domain" description="Secretion system C-terminal sorting" evidence="3">
    <location>
        <begin position="401"/>
        <end position="465"/>
    </location>
</feature>
<dbReference type="Pfam" id="PF18962">
    <property type="entry name" value="Por_Secre_tail"/>
    <property type="match status" value="1"/>
</dbReference>
<evidence type="ECO:0000313" key="4">
    <source>
        <dbReference type="EMBL" id="MCG2418087.1"/>
    </source>
</evidence>
<dbReference type="PANTHER" id="PTHR38787:SF3">
    <property type="entry name" value="REGULATORY P DOMAIN-CONTAINING PROTEIN"/>
    <property type="match status" value="1"/>
</dbReference>
<proteinExistence type="predicted"/>
<evidence type="ECO:0000256" key="2">
    <source>
        <dbReference type="SAM" id="SignalP"/>
    </source>
</evidence>
<gene>
    <name evidence="4" type="ORF">K8089_03560</name>
</gene>
<dbReference type="SUPFAM" id="SSF69322">
    <property type="entry name" value="Tricorn protease domain 2"/>
    <property type="match status" value="1"/>
</dbReference>
<dbReference type="InterPro" id="IPR027589">
    <property type="entry name" value="Choice_anch_B"/>
</dbReference>
<organism evidence="4 5">
    <name type="scientific">Aequorivita vitellina</name>
    <dbReference type="NCBI Taxonomy" id="2874475"/>
    <lineage>
        <taxon>Bacteria</taxon>
        <taxon>Pseudomonadati</taxon>
        <taxon>Bacteroidota</taxon>
        <taxon>Flavobacteriia</taxon>
        <taxon>Flavobacteriales</taxon>
        <taxon>Flavobacteriaceae</taxon>
        <taxon>Aequorivita</taxon>
    </lineage>
</organism>
<sequence>MKKLLPLLALVFSVISVAQTPCVNGMAGQYPCNGLDLQSRISLATFGTDRGNDSWGWTDPQDGREYAIMGLGNGTAFVDITDPINPLYLGKLPTHSSSSTWRDIKVYNNHAFIVSEANGHGMQVFDLTRLRNVTNAPETFSEDAHYNGFGNAHNIVINEETGYAFAVGTSTFGGGPHFVDIQDPVNPVAAGGFSGDNYCHDAQVVIYDGPDADYTGREIFFGSNEDRISIVDVTDKSNPVGISVGFYGSIDYTHQGWLTDDKRYFIIGDELDEANFGFNTRTIIFDVSDLDNPVVHFEYEAAVEAIDHNGYVLGDEFYLSSYRAGLRVFDISDLDNQNFVETKFFDTYPTSNSARFDGAWSVYPYFASGNIVISDIDRGLFIVKDPLLSVNDNNIANFAIAPNPATEIVTVSSKVEPIHKIEIYNVLGQKIIDLNIADSLSEILDISKLQSGMYVMKINNTTTKRLLVD</sequence>
<dbReference type="AlphaFoldDB" id="A0A9X1QVA6"/>
<keyword evidence="5" id="KW-1185">Reference proteome</keyword>
<evidence type="ECO:0000259" key="3">
    <source>
        <dbReference type="Pfam" id="PF18962"/>
    </source>
</evidence>
<dbReference type="GO" id="GO:0005576">
    <property type="term" value="C:extracellular region"/>
    <property type="evidence" value="ECO:0007669"/>
    <property type="project" value="TreeGrafter"/>
</dbReference>
<name>A0A9X1QVA6_9FLAO</name>
<dbReference type="RefSeq" id="WP_237601900.1">
    <property type="nucleotide sequence ID" value="NZ_JAIRBA010000004.1"/>
</dbReference>
<dbReference type="NCBIfam" id="TIGR04183">
    <property type="entry name" value="Por_Secre_tail"/>
    <property type="match status" value="1"/>
</dbReference>
<comment type="caution">
    <text evidence="4">The sequence shown here is derived from an EMBL/GenBank/DDBJ whole genome shotgun (WGS) entry which is preliminary data.</text>
</comment>
<feature type="signal peptide" evidence="2">
    <location>
        <begin position="1"/>
        <end position="18"/>
    </location>
</feature>
<dbReference type="NCBIfam" id="TIGR04312">
    <property type="entry name" value="choice_anch_B"/>
    <property type="match status" value="1"/>
</dbReference>
<evidence type="ECO:0000313" key="5">
    <source>
        <dbReference type="Proteomes" id="UP001139461"/>
    </source>
</evidence>
<dbReference type="EMBL" id="JAIRBA010000004">
    <property type="protein sequence ID" value="MCG2418087.1"/>
    <property type="molecule type" value="Genomic_DNA"/>
</dbReference>
<dbReference type="InterPro" id="IPR026444">
    <property type="entry name" value="Secre_tail"/>
</dbReference>
<keyword evidence="1 2" id="KW-0732">Signal</keyword>
<feature type="chain" id="PRO_5040950513" evidence="2">
    <location>
        <begin position="19"/>
        <end position="469"/>
    </location>
</feature>
<accession>A0A9X1QVA6</accession>
<dbReference type="PANTHER" id="PTHR38787">
    <property type="entry name" value="REGULATORY P DOMAIN-CONTAINING PROTEIN"/>
    <property type="match status" value="1"/>
</dbReference>
<protein>
    <submittedName>
        <fullName evidence="4">Choice-of-anchor B family protein</fullName>
    </submittedName>
</protein>
<reference evidence="4" key="1">
    <citation type="submission" date="2021-09" db="EMBL/GenBank/DDBJ databases">
        <title>Genome of Aequorivita sp. strain F47161.</title>
        <authorList>
            <person name="Wang Y."/>
        </authorList>
    </citation>
    <scope>NUCLEOTIDE SEQUENCE</scope>
    <source>
        <strain evidence="4">F47161</strain>
    </source>
</reference>